<keyword evidence="6" id="KW-1185">Reference proteome</keyword>
<dbReference type="PIRSF" id="PIRSF018153">
    <property type="entry name" value="Glyco_trans_15"/>
    <property type="match status" value="1"/>
</dbReference>
<gene>
    <name evidence="5" type="ORF">HRG_02597</name>
</gene>
<evidence type="ECO:0000256" key="2">
    <source>
        <dbReference type="ARBA" id="ARBA00022676"/>
    </source>
</evidence>
<dbReference type="PANTHER" id="PTHR31121:SF2">
    <property type="entry name" value="MANNOSYLTRANSFERASE KTR5-RELATED"/>
    <property type="match status" value="1"/>
</dbReference>
<keyword evidence="3" id="KW-0808">Transferase</keyword>
<organism evidence="5 6">
    <name type="scientific">Hirsutella rhossiliensis</name>
    <dbReference type="NCBI Taxonomy" id="111463"/>
    <lineage>
        <taxon>Eukaryota</taxon>
        <taxon>Fungi</taxon>
        <taxon>Dikarya</taxon>
        <taxon>Ascomycota</taxon>
        <taxon>Pezizomycotina</taxon>
        <taxon>Sordariomycetes</taxon>
        <taxon>Hypocreomycetidae</taxon>
        <taxon>Hypocreales</taxon>
        <taxon>Ophiocordycipitaceae</taxon>
        <taxon>Hirsutella</taxon>
    </lineage>
</organism>
<evidence type="ECO:0000256" key="3">
    <source>
        <dbReference type="ARBA" id="ARBA00022679"/>
    </source>
</evidence>
<evidence type="ECO:0000256" key="1">
    <source>
        <dbReference type="ARBA" id="ARBA00007677"/>
    </source>
</evidence>
<dbReference type="Gene3D" id="3.90.550.10">
    <property type="entry name" value="Spore Coat Polysaccharide Biosynthesis Protein SpsA, Chain A"/>
    <property type="match status" value="1"/>
</dbReference>
<dbReference type="PANTHER" id="PTHR31121">
    <property type="entry name" value="ALPHA-1,2 MANNOSYLTRANSFERASE KTR1"/>
    <property type="match status" value="1"/>
</dbReference>
<reference evidence="5" key="1">
    <citation type="submission" date="2021-09" db="EMBL/GenBank/DDBJ databases">
        <title>A high-quality genome of the endoparasitic fungus Hirsutella rhossiliensis with a comparison of Hirsutella genomes reveals transposable elements contributing to genome size variation.</title>
        <authorList>
            <person name="Lin R."/>
            <person name="Jiao Y."/>
            <person name="Sun X."/>
            <person name="Ling J."/>
            <person name="Xie B."/>
            <person name="Cheng X."/>
        </authorList>
    </citation>
    <scope>NUCLEOTIDE SEQUENCE</scope>
    <source>
        <strain evidence="5">HR02</strain>
    </source>
</reference>
<name>A0A9P8SL79_9HYPO</name>
<keyword evidence="2" id="KW-0328">Glycosyltransferase</keyword>
<dbReference type="GO" id="GO:0005794">
    <property type="term" value="C:Golgi apparatus"/>
    <property type="evidence" value="ECO:0007669"/>
    <property type="project" value="TreeGrafter"/>
</dbReference>
<dbReference type="RefSeq" id="XP_044724701.1">
    <property type="nucleotide sequence ID" value="XM_044861068.1"/>
</dbReference>
<dbReference type="GeneID" id="68351726"/>
<proteinExistence type="inferred from homology"/>
<dbReference type="InterPro" id="IPR002685">
    <property type="entry name" value="Glyco_trans_15"/>
</dbReference>
<dbReference type="GO" id="GO:0000026">
    <property type="term" value="F:alpha-1,2-mannosyltransferase activity"/>
    <property type="evidence" value="ECO:0007669"/>
    <property type="project" value="TreeGrafter"/>
</dbReference>
<sequence length="423" mass="48001">MPAILAYQRTFSSRRIMPRPLRLRWKLVLCIAVLALADVTIHVRRFAVPRPDTNLDPPFHVGCQEPVLNGSARARAALVMLARNADLGGAVASVRNVQQQFNRHFGYPWVFLNDEPWSREFVAAVGDAVAEDAGGAAASFETIPADMWGYPDWVDRDEARRRMLEMQSRGVKYAGKESYHHMCRFNSGFFYDHPALSDYKWYWRVEPDISLTCAVTYDPFVEMERHGKRYGYTMALKEIPATAPSLFGRLARYRADRQIPASPLWTAMTEPSWLPWPLRRLRGRQANRDGHGDAWNLCHFWSNFEIAHLDFFRSPAYRDLFAHLDGAGGFYYERWGDAPVHSLAVALLLPPRQVHHFADVGYVHDTLQYCTHGPTPAALRRGELVPGIGGDGRGPELGCRCNCANGAGVIRPVCFNRLRRTVM</sequence>
<feature type="active site" description="Nucleophile" evidence="4">
    <location>
        <position position="305"/>
    </location>
</feature>
<evidence type="ECO:0000313" key="6">
    <source>
        <dbReference type="Proteomes" id="UP000824596"/>
    </source>
</evidence>
<dbReference type="Pfam" id="PF01793">
    <property type="entry name" value="Glyco_transf_15"/>
    <property type="match status" value="1"/>
</dbReference>
<dbReference type="GO" id="GO:0000032">
    <property type="term" value="P:cell wall mannoprotein biosynthetic process"/>
    <property type="evidence" value="ECO:0007669"/>
    <property type="project" value="TreeGrafter"/>
</dbReference>
<dbReference type="EMBL" id="JAIZPD010000002">
    <property type="protein sequence ID" value="KAH0967188.1"/>
    <property type="molecule type" value="Genomic_DNA"/>
</dbReference>
<evidence type="ECO:0000313" key="5">
    <source>
        <dbReference type="EMBL" id="KAH0967188.1"/>
    </source>
</evidence>
<comment type="similarity">
    <text evidence="1">Belongs to the glycosyltransferase 15 family.</text>
</comment>
<dbReference type="GO" id="GO:0016020">
    <property type="term" value="C:membrane"/>
    <property type="evidence" value="ECO:0007669"/>
    <property type="project" value="InterPro"/>
</dbReference>
<evidence type="ECO:0000256" key="4">
    <source>
        <dbReference type="PIRSR" id="PIRSR018153-1"/>
    </source>
</evidence>
<protein>
    <submittedName>
        <fullName evidence="5">Glycolipid 2-alpha-mannosyltransferase domain-containing protein</fullName>
    </submittedName>
</protein>
<accession>A0A9P8SL79</accession>
<dbReference type="GO" id="GO:0006487">
    <property type="term" value="P:protein N-linked glycosylation"/>
    <property type="evidence" value="ECO:0007669"/>
    <property type="project" value="TreeGrafter"/>
</dbReference>
<dbReference type="SUPFAM" id="SSF53448">
    <property type="entry name" value="Nucleotide-diphospho-sugar transferases"/>
    <property type="match status" value="1"/>
</dbReference>
<dbReference type="AlphaFoldDB" id="A0A9P8SL79"/>
<dbReference type="OrthoDB" id="439943at2759"/>
<dbReference type="Proteomes" id="UP000824596">
    <property type="component" value="Unassembled WGS sequence"/>
</dbReference>
<dbReference type="InterPro" id="IPR029044">
    <property type="entry name" value="Nucleotide-diphossugar_trans"/>
</dbReference>
<comment type="caution">
    <text evidence="5">The sequence shown here is derived from an EMBL/GenBank/DDBJ whole genome shotgun (WGS) entry which is preliminary data.</text>
</comment>